<feature type="transmembrane region" description="Helical" evidence="1">
    <location>
        <begin position="7"/>
        <end position="34"/>
    </location>
</feature>
<keyword evidence="3" id="KW-1185">Reference proteome</keyword>
<evidence type="ECO:0000256" key="1">
    <source>
        <dbReference type="SAM" id="Phobius"/>
    </source>
</evidence>
<accession>A0AA39FWL0</accession>
<gene>
    <name evidence="2" type="ORF">PV328_000675</name>
</gene>
<sequence>MMSSRKTIFAIFIFFNIILNVTSFIIPLISLYAYNALKHDEPFAKVPYCYYDEYWKNSSSVGYPICAKCSPDRVCDGQKQCIALESDGRCPAEVQNELDVFTPHCQPNQYWHHFPNGRRGCVKCPKDRICNGEYRCVTISSDVCLWEKRDLENYINQRLS</sequence>
<keyword evidence="1" id="KW-0812">Transmembrane</keyword>
<dbReference type="AlphaFoldDB" id="A0AA39FWL0"/>
<name>A0AA39FWL0_9HYME</name>
<evidence type="ECO:0000313" key="2">
    <source>
        <dbReference type="EMBL" id="KAK0176554.1"/>
    </source>
</evidence>
<reference evidence="2" key="1">
    <citation type="journal article" date="2023" name="bioRxiv">
        <title>Scaffold-level genome assemblies of two parasitoid biocontrol wasps reveal the parthenogenesis mechanism and an associated novel virus.</title>
        <authorList>
            <person name="Inwood S."/>
            <person name="Skelly J."/>
            <person name="Guhlin J."/>
            <person name="Harrop T."/>
            <person name="Goldson S."/>
            <person name="Dearden P."/>
        </authorList>
    </citation>
    <scope>NUCLEOTIDE SEQUENCE</scope>
    <source>
        <strain evidence="2">Irish</strain>
        <tissue evidence="2">Whole body</tissue>
    </source>
</reference>
<organism evidence="2 3">
    <name type="scientific">Microctonus aethiopoides</name>
    <dbReference type="NCBI Taxonomy" id="144406"/>
    <lineage>
        <taxon>Eukaryota</taxon>
        <taxon>Metazoa</taxon>
        <taxon>Ecdysozoa</taxon>
        <taxon>Arthropoda</taxon>
        <taxon>Hexapoda</taxon>
        <taxon>Insecta</taxon>
        <taxon>Pterygota</taxon>
        <taxon>Neoptera</taxon>
        <taxon>Endopterygota</taxon>
        <taxon>Hymenoptera</taxon>
        <taxon>Apocrita</taxon>
        <taxon>Ichneumonoidea</taxon>
        <taxon>Braconidae</taxon>
        <taxon>Euphorinae</taxon>
        <taxon>Microctonus</taxon>
    </lineage>
</organism>
<comment type="caution">
    <text evidence="2">The sequence shown here is derived from an EMBL/GenBank/DDBJ whole genome shotgun (WGS) entry which is preliminary data.</text>
</comment>
<reference evidence="2" key="2">
    <citation type="submission" date="2023-03" db="EMBL/GenBank/DDBJ databases">
        <authorList>
            <person name="Inwood S.N."/>
            <person name="Skelly J.G."/>
            <person name="Guhlin J."/>
            <person name="Harrop T.W.R."/>
            <person name="Goldson S.G."/>
            <person name="Dearden P.K."/>
        </authorList>
    </citation>
    <scope>NUCLEOTIDE SEQUENCE</scope>
    <source>
        <strain evidence="2">Irish</strain>
        <tissue evidence="2">Whole body</tissue>
    </source>
</reference>
<dbReference type="EMBL" id="JAQQBS010000001">
    <property type="protein sequence ID" value="KAK0176554.1"/>
    <property type="molecule type" value="Genomic_DNA"/>
</dbReference>
<keyword evidence="1" id="KW-0472">Membrane</keyword>
<keyword evidence="1" id="KW-1133">Transmembrane helix</keyword>
<protein>
    <submittedName>
        <fullName evidence="2">Uncharacterized protein</fullName>
    </submittedName>
</protein>
<proteinExistence type="predicted"/>
<dbReference type="Proteomes" id="UP001168990">
    <property type="component" value="Unassembled WGS sequence"/>
</dbReference>
<evidence type="ECO:0000313" key="3">
    <source>
        <dbReference type="Proteomes" id="UP001168990"/>
    </source>
</evidence>